<evidence type="ECO:0000256" key="1">
    <source>
        <dbReference type="SAM" id="Phobius"/>
    </source>
</evidence>
<reference evidence="3" key="1">
    <citation type="submission" date="2020-05" db="EMBL/GenBank/DDBJ databases">
        <authorList>
            <person name="Chiriac C."/>
            <person name="Salcher M."/>
            <person name="Ghai R."/>
            <person name="Kavagutti S V."/>
        </authorList>
    </citation>
    <scope>NUCLEOTIDE SEQUENCE</scope>
</reference>
<dbReference type="EMBL" id="CAFBQA010000003">
    <property type="protein sequence ID" value="CAB5034343.1"/>
    <property type="molecule type" value="Genomic_DNA"/>
</dbReference>
<feature type="transmembrane region" description="Helical" evidence="1">
    <location>
        <begin position="21"/>
        <end position="50"/>
    </location>
</feature>
<evidence type="ECO:0000313" key="4">
    <source>
        <dbReference type="EMBL" id="CAB5034343.1"/>
    </source>
</evidence>
<keyword evidence="1" id="KW-0472">Membrane</keyword>
<sequence length="138" mass="14520">MSSQFGSQVTSLKARADAQRATLGSGLTAPGIAALPSALLFLLIGIEILIRDHVGLFSGLAILLVNVGGSWLARRDARRAAAITPPLATLISLLIWLPIGPSTLSTSRLALDLLSALASLAPYLLIGAAFSWFRVFRK</sequence>
<dbReference type="EMBL" id="CAEZXW010000002">
    <property type="protein sequence ID" value="CAB4691545.1"/>
    <property type="molecule type" value="Genomic_DNA"/>
</dbReference>
<keyword evidence="1" id="KW-1133">Transmembrane helix</keyword>
<organism evidence="3">
    <name type="scientific">freshwater metagenome</name>
    <dbReference type="NCBI Taxonomy" id="449393"/>
    <lineage>
        <taxon>unclassified sequences</taxon>
        <taxon>metagenomes</taxon>
        <taxon>ecological metagenomes</taxon>
    </lineage>
</organism>
<protein>
    <submittedName>
        <fullName evidence="3">Unannotated protein</fullName>
    </submittedName>
</protein>
<evidence type="ECO:0000313" key="5">
    <source>
        <dbReference type="EMBL" id="CAB5046489.1"/>
    </source>
</evidence>
<feature type="transmembrane region" description="Helical" evidence="1">
    <location>
        <begin position="80"/>
        <end position="99"/>
    </location>
</feature>
<feature type="transmembrane region" description="Helical" evidence="1">
    <location>
        <begin position="111"/>
        <end position="133"/>
    </location>
</feature>
<accession>A0A6J7F1M8</accession>
<name>A0A6J7F1M8_9ZZZZ</name>
<evidence type="ECO:0000313" key="3">
    <source>
        <dbReference type="EMBL" id="CAB4889376.1"/>
    </source>
</evidence>
<dbReference type="EMBL" id="CAFBMD010000007">
    <property type="protein sequence ID" value="CAB4889376.1"/>
    <property type="molecule type" value="Genomic_DNA"/>
</dbReference>
<proteinExistence type="predicted"/>
<evidence type="ECO:0000313" key="2">
    <source>
        <dbReference type="EMBL" id="CAB4691545.1"/>
    </source>
</evidence>
<keyword evidence="1" id="KW-0812">Transmembrane</keyword>
<feature type="transmembrane region" description="Helical" evidence="1">
    <location>
        <begin position="56"/>
        <end position="73"/>
    </location>
</feature>
<dbReference type="EMBL" id="CAFBQF010000013">
    <property type="protein sequence ID" value="CAB5046489.1"/>
    <property type="molecule type" value="Genomic_DNA"/>
</dbReference>
<dbReference type="AlphaFoldDB" id="A0A6J7F1M8"/>
<gene>
    <name evidence="2" type="ORF">UFOPK2593_00086</name>
    <name evidence="3" type="ORF">UFOPK3492_00211</name>
    <name evidence="4" type="ORF">UFOPK4234_00155</name>
    <name evidence="5" type="ORF">UFOPK4295_00397</name>
</gene>